<dbReference type="Gene3D" id="2.60.120.40">
    <property type="match status" value="1"/>
</dbReference>
<dbReference type="Proteomes" id="UP000501374">
    <property type="component" value="Chromosome"/>
</dbReference>
<dbReference type="Gene3D" id="2.60.120.260">
    <property type="entry name" value="Galactose-binding domain-like"/>
    <property type="match status" value="1"/>
</dbReference>
<organism evidence="3 4">
    <name type="scientific">Bacillus thuringiensis serovar andalousiensis</name>
    <dbReference type="NCBI Taxonomy" id="257985"/>
    <lineage>
        <taxon>Bacteria</taxon>
        <taxon>Bacillati</taxon>
        <taxon>Bacillota</taxon>
        <taxon>Bacilli</taxon>
        <taxon>Bacillales</taxon>
        <taxon>Bacillaceae</taxon>
        <taxon>Bacillus</taxon>
        <taxon>Bacillus cereus group</taxon>
    </lineage>
</organism>
<dbReference type="InterPro" id="IPR008979">
    <property type="entry name" value="Galactose-bd-like_sf"/>
</dbReference>
<evidence type="ECO:0000313" key="4">
    <source>
        <dbReference type="Proteomes" id="UP000501374"/>
    </source>
</evidence>
<evidence type="ECO:0000313" key="3">
    <source>
        <dbReference type="EMBL" id="QIW22348.1"/>
    </source>
</evidence>
<dbReference type="RefSeq" id="WP_172555856.1">
    <property type="nucleotide sequence ID" value="NZ_CP035727.2"/>
</dbReference>
<evidence type="ECO:0000256" key="1">
    <source>
        <dbReference type="ARBA" id="ARBA00022801"/>
    </source>
</evidence>
<dbReference type="NCBIfam" id="NF033675">
    <property type="entry name" value="NTTRR-F1"/>
    <property type="match status" value="1"/>
</dbReference>
<dbReference type="SUPFAM" id="SSF49842">
    <property type="entry name" value="TNF-like"/>
    <property type="match status" value="1"/>
</dbReference>
<evidence type="ECO:0000259" key="2">
    <source>
        <dbReference type="Pfam" id="PF02018"/>
    </source>
</evidence>
<dbReference type="SUPFAM" id="SSF49785">
    <property type="entry name" value="Galactose-binding domain-like"/>
    <property type="match status" value="1"/>
</dbReference>
<accession>A0A6H0TRH4</accession>
<dbReference type="InterPro" id="IPR008983">
    <property type="entry name" value="Tumour_necrosis_fac-like_dom"/>
</dbReference>
<dbReference type="InterPro" id="IPR003305">
    <property type="entry name" value="CenC_carb-bd"/>
</dbReference>
<dbReference type="AlphaFoldDB" id="A0A6H0TRH4"/>
<dbReference type="GO" id="GO:0016798">
    <property type="term" value="F:hydrolase activity, acting on glycosyl bonds"/>
    <property type="evidence" value="ECO:0007669"/>
    <property type="project" value="InterPro"/>
</dbReference>
<dbReference type="EMBL" id="CP035727">
    <property type="protein sequence ID" value="QIW22348.1"/>
    <property type="molecule type" value="Genomic_DNA"/>
</dbReference>
<sequence length="302" mass="32557">MIKNRIVNGGFETGTLSPFIVNNPSFVSINNSNSHSGVYSAKLSGGLTNAIIAQAVPVSPNETFELFVSLSKIGPFPSPLIAINVQYYNGSTFLGDGLVTFILSNRIPDNNEKDWLEVYGTTSPVPATANTASIVIAKFPELGSADVFIDDISLLSVGPPQSAFRAEKIFSQNVTENRDIQVSYEDQIFNLNDEYDPLTSTFIPKQDGVYFVFAMVEAQLFGLEFSHIAILKIYVNNILTLSSKGVYSVGLPSIPTLSVSGVLHLNAGDAVTVRYISISSAGIIEGFPDSSHFEAARFPSPL</sequence>
<gene>
    <name evidence="3" type="ORF">EVG22_30375</name>
</gene>
<reference evidence="4" key="1">
    <citation type="submission" date="2019-02" db="EMBL/GenBank/DDBJ databases">
        <title>Structural and Functional analysis of Lanthipeptide from Bacillus thuringiensis serovar andalousiensis B23193.</title>
        <authorList>
            <person name="Andreeva J.V."/>
            <person name="Grigoreva A."/>
        </authorList>
    </citation>
    <scope>NUCLEOTIDE SEQUENCE [LARGE SCALE GENOMIC DNA]</scope>
    <source>
        <strain evidence="4">B23193</strain>
    </source>
</reference>
<keyword evidence="1" id="KW-0378">Hydrolase</keyword>
<protein>
    <submittedName>
        <fullName evidence="3">NTTRR-F1 domain</fullName>
    </submittedName>
</protein>
<name>A0A6H0TRH4_BACTU</name>
<feature type="domain" description="CBM-cenC" evidence="2">
    <location>
        <begin position="4"/>
        <end position="121"/>
    </location>
</feature>
<dbReference type="Pfam" id="PF02018">
    <property type="entry name" value="CBM_4_9"/>
    <property type="match status" value="1"/>
</dbReference>
<proteinExistence type="predicted"/>